<evidence type="ECO:0000313" key="9">
    <source>
        <dbReference type="Proteomes" id="UP000070483"/>
    </source>
</evidence>
<keyword evidence="3 5" id="KW-0732">Signal</keyword>
<dbReference type="SMART" id="SM00079">
    <property type="entry name" value="PBPe"/>
    <property type="match status" value="1"/>
</dbReference>
<feature type="chain" id="PRO_5007461642" evidence="5">
    <location>
        <begin position="21"/>
        <end position="260"/>
    </location>
</feature>
<evidence type="ECO:0000256" key="5">
    <source>
        <dbReference type="SAM" id="SignalP"/>
    </source>
</evidence>
<comment type="subcellular location">
    <subcellularLocation>
        <location evidence="1">Cell envelope</location>
    </subcellularLocation>
</comment>
<comment type="caution">
    <text evidence="8">The sequence shown here is derived from an EMBL/GenBank/DDBJ whole genome shotgun (WGS) entry which is preliminary data.</text>
</comment>
<dbReference type="SMART" id="SM00062">
    <property type="entry name" value="PBPb"/>
    <property type="match status" value="1"/>
</dbReference>
<feature type="domain" description="Ionotropic glutamate receptor C-terminal" evidence="7">
    <location>
        <begin position="31"/>
        <end position="256"/>
    </location>
</feature>
<dbReference type="PANTHER" id="PTHR35936:SF19">
    <property type="entry name" value="AMINO-ACID-BINDING PROTEIN YXEM-RELATED"/>
    <property type="match status" value="1"/>
</dbReference>
<evidence type="ECO:0000313" key="8">
    <source>
        <dbReference type="EMBL" id="KXB69188.1"/>
    </source>
</evidence>
<evidence type="ECO:0000256" key="1">
    <source>
        <dbReference type="ARBA" id="ARBA00004196"/>
    </source>
</evidence>
<dbReference type="PROSITE" id="PS01039">
    <property type="entry name" value="SBP_BACTERIAL_3"/>
    <property type="match status" value="1"/>
</dbReference>
<dbReference type="SUPFAM" id="SSF53850">
    <property type="entry name" value="Periplasmic binding protein-like II"/>
    <property type="match status" value="1"/>
</dbReference>
<dbReference type="PANTHER" id="PTHR35936">
    <property type="entry name" value="MEMBRANE-BOUND LYTIC MUREIN TRANSGLYCOSYLASE F"/>
    <property type="match status" value="1"/>
</dbReference>
<protein>
    <submittedName>
        <fullName evidence="8">Putative cystine-binding periplasmic protein</fullName>
    </submittedName>
</protein>
<name>A0A134ANB4_9FUSO</name>
<proteinExistence type="inferred from homology"/>
<dbReference type="RefSeq" id="WP_060917424.1">
    <property type="nucleotide sequence ID" value="NZ_KQ960023.1"/>
</dbReference>
<dbReference type="EMBL" id="LSDD01000031">
    <property type="protein sequence ID" value="KXB69188.1"/>
    <property type="molecule type" value="Genomic_DNA"/>
</dbReference>
<accession>A0A134ANB4</accession>
<dbReference type="Proteomes" id="UP000070483">
    <property type="component" value="Unassembled WGS sequence"/>
</dbReference>
<dbReference type="PATRIC" id="fig|157687.3.peg.481"/>
<feature type="signal peptide" evidence="5">
    <location>
        <begin position="1"/>
        <end position="20"/>
    </location>
</feature>
<dbReference type="InterPro" id="IPR001638">
    <property type="entry name" value="Solute-binding_3/MltF_N"/>
</dbReference>
<dbReference type="Gene3D" id="3.40.190.10">
    <property type="entry name" value="Periplasmic binding protein-like II"/>
    <property type="match status" value="2"/>
</dbReference>
<comment type="similarity">
    <text evidence="2 4">Belongs to the bacterial solute-binding protein 3 family.</text>
</comment>
<evidence type="ECO:0000259" key="6">
    <source>
        <dbReference type="SMART" id="SM00062"/>
    </source>
</evidence>
<dbReference type="AlphaFoldDB" id="A0A134ANB4"/>
<dbReference type="OrthoDB" id="9811552at2"/>
<evidence type="ECO:0000256" key="4">
    <source>
        <dbReference type="RuleBase" id="RU003744"/>
    </source>
</evidence>
<dbReference type="GO" id="GO:0015276">
    <property type="term" value="F:ligand-gated monoatomic ion channel activity"/>
    <property type="evidence" value="ECO:0007669"/>
    <property type="project" value="InterPro"/>
</dbReference>
<dbReference type="Pfam" id="PF00497">
    <property type="entry name" value="SBP_bac_3"/>
    <property type="match status" value="1"/>
</dbReference>
<reference evidence="9" key="1">
    <citation type="submission" date="2016-01" db="EMBL/GenBank/DDBJ databases">
        <authorList>
            <person name="Mitreva M."/>
            <person name="Pepin K.H."/>
            <person name="Mihindukulasuriya K.A."/>
            <person name="Fulton R."/>
            <person name="Fronick C."/>
            <person name="O'Laughlin M."/>
            <person name="Miner T."/>
            <person name="Herter B."/>
            <person name="Rosa B.A."/>
            <person name="Cordes M."/>
            <person name="Tomlinson C."/>
            <person name="Wollam A."/>
            <person name="Palsikar V.B."/>
            <person name="Mardis E.R."/>
            <person name="Wilson R.K."/>
        </authorList>
    </citation>
    <scope>NUCLEOTIDE SEQUENCE [LARGE SCALE GENOMIC DNA]</scope>
    <source>
        <strain evidence="9">KA00185</strain>
    </source>
</reference>
<dbReference type="CDD" id="cd13626">
    <property type="entry name" value="PBP2_Cystine_like"/>
    <property type="match status" value="1"/>
</dbReference>
<gene>
    <name evidence="8" type="ORF">HMPREF3180_00480</name>
</gene>
<evidence type="ECO:0000256" key="2">
    <source>
        <dbReference type="ARBA" id="ARBA00010333"/>
    </source>
</evidence>
<dbReference type="GO" id="GO:0030313">
    <property type="term" value="C:cell envelope"/>
    <property type="evidence" value="ECO:0007669"/>
    <property type="project" value="UniProtKB-SubCell"/>
</dbReference>
<organism evidence="8 9">
    <name type="scientific">Leptotrichia wadei</name>
    <dbReference type="NCBI Taxonomy" id="157687"/>
    <lineage>
        <taxon>Bacteria</taxon>
        <taxon>Fusobacteriati</taxon>
        <taxon>Fusobacteriota</taxon>
        <taxon>Fusobacteriia</taxon>
        <taxon>Fusobacteriales</taxon>
        <taxon>Leptotrichiaceae</taxon>
        <taxon>Leptotrichia</taxon>
    </lineage>
</organism>
<dbReference type="InterPro" id="IPR001320">
    <property type="entry name" value="Iontro_rcpt_C"/>
</dbReference>
<feature type="domain" description="Solute-binding protein family 3/N-terminal" evidence="6">
    <location>
        <begin position="31"/>
        <end position="257"/>
    </location>
</feature>
<keyword evidence="9" id="KW-1185">Reference proteome</keyword>
<dbReference type="InterPro" id="IPR018313">
    <property type="entry name" value="SBP_3_CS"/>
</dbReference>
<evidence type="ECO:0000256" key="3">
    <source>
        <dbReference type="ARBA" id="ARBA00022729"/>
    </source>
</evidence>
<dbReference type="STRING" id="157687.HMPREF3180_00480"/>
<evidence type="ECO:0000259" key="7">
    <source>
        <dbReference type="SMART" id="SM00079"/>
    </source>
</evidence>
<dbReference type="PROSITE" id="PS51257">
    <property type="entry name" value="PROKAR_LIPOPROTEIN"/>
    <property type="match status" value="1"/>
</dbReference>
<dbReference type="GO" id="GO:0016020">
    <property type="term" value="C:membrane"/>
    <property type="evidence" value="ECO:0007669"/>
    <property type="project" value="InterPro"/>
</dbReference>
<sequence>MRKIKLLLGVLLLLVLAVSCGNKTNAGKKRVIKVGTDGVYAPFSFKDESSGKLTGYDVEVIQEVGKRINADIEFTTVPWDSIFLGLESKRYDIIANEIEKTKEREEKYIFSDKYLVSAAQIIVKEGENNIKTLKDLEGKRVISAVGSNYSKTVEEYNKTAAKKIDLNYFDGGITLTLVEIAQGKADATLSDRLVVSYYKKQQGDKVQLVGEPLSTTPTFFLFRKDSEELRNEVNKALAEMRADGTLAKISEKWFGGDYTK</sequence>